<dbReference type="Gene3D" id="1.10.10.10">
    <property type="entry name" value="Winged helix-like DNA-binding domain superfamily/Winged helix DNA-binding domain"/>
    <property type="match status" value="1"/>
</dbReference>
<comment type="caution">
    <text evidence="3">The sequence shown here is derived from an EMBL/GenBank/DDBJ whole genome shotgun (WGS) entry which is preliminary data.</text>
</comment>
<dbReference type="AlphaFoldDB" id="A0A7W6J3D1"/>
<dbReference type="Pfam" id="PF21205">
    <property type="entry name" value="Rep3_C"/>
    <property type="match status" value="1"/>
</dbReference>
<dbReference type="GO" id="GO:0006270">
    <property type="term" value="P:DNA replication initiation"/>
    <property type="evidence" value="ECO:0007669"/>
    <property type="project" value="InterPro"/>
</dbReference>
<keyword evidence="4" id="KW-1185">Reference proteome</keyword>
<accession>A0A7W6J3D1</accession>
<protein>
    <recommendedName>
        <fullName evidence="2">Initiator Rep protein WH1 domain-containing protein</fullName>
    </recommendedName>
</protein>
<sequence>MSSTYFKQRVERSEGQKAVTHFRSREESYGLQRRGVRGDLKKVLATERPDIREEPMVEKPAELITSVKYYGDREADTPADAMTANAAALYEYAMAHARLEMKERDEHLISFADVKAYLGVEKSSRIREYVDALSSTWVSYDFLDQGVQRIGRRIQLMQCEEVVLQDGSRHLSFVMHPSVRKVIAAARQYTHLELGAFPRFSSKYTARIYPKLALYAGRDVRHPLVYTPEQLADELGWKPSGAFRFSNFESRCLRPVIDDIKAHVRRFGIEIEYRHAPTRGRPVTAIVITVGEMRRVIEEAALAPMSKSDRTKLRRRAKDRTVDIADEMPGDSALRQAATASGISVTVLAAQWIDAVSTDTEVQKRIREVGATEAFLEWSQTAEEEIDFDRVAVIRMRLTDETDPAFVKKDVIPFLKRTVGWTGSVEKVFRLEWKEGTSVVSQDFRVPCSQSDVEMLFSHYSQIFEEAEFLK</sequence>
<evidence type="ECO:0000259" key="2">
    <source>
        <dbReference type="Pfam" id="PF01051"/>
    </source>
</evidence>
<feature type="domain" description="Initiator Rep protein WH1" evidence="2">
    <location>
        <begin position="82"/>
        <end position="210"/>
    </location>
</feature>
<reference evidence="3 4" key="1">
    <citation type="submission" date="2020-08" db="EMBL/GenBank/DDBJ databases">
        <title>Genomic Encyclopedia of Type Strains, Phase IV (KMG-IV): sequencing the most valuable type-strain genomes for metagenomic binning, comparative biology and taxonomic classification.</title>
        <authorList>
            <person name="Goeker M."/>
        </authorList>
    </citation>
    <scope>NUCLEOTIDE SEQUENCE [LARGE SCALE GENOMIC DNA]</scope>
    <source>
        <strain evidence="3 4">DSM 29853</strain>
    </source>
</reference>
<dbReference type="InterPro" id="IPR000525">
    <property type="entry name" value="Initiator_Rep_WH1"/>
</dbReference>
<name>A0A7W6J3D1_9HYPH</name>
<evidence type="ECO:0000313" key="4">
    <source>
        <dbReference type="Proteomes" id="UP000528286"/>
    </source>
</evidence>
<dbReference type="RefSeq" id="WP_183365262.1">
    <property type="nucleotide sequence ID" value="NZ_JACIEZ010000002.1"/>
</dbReference>
<dbReference type="EMBL" id="JACIEZ010000002">
    <property type="protein sequence ID" value="MBB4064019.1"/>
    <property type="molecule type" value="Genomic_DNA"/>
</dbReference>
<evidence type="ECO:0000256" key="1">
    <source>
        <dbReference type="ARBA" id="ARBA00038283"/>
    </source>
</evidence>
<comment type="similarity">
    <text evidence="1">Belongs to the initiator RepB protein family.</text>
</comment>
<gene>
    <name evidence="3" type="ORF">GGR23_001196</name>
</gene>
<dbReference type="GO" id="GO:0003887">
    <property type="term" value="F:DNA-directed DNA polymerase activity"/>
    <property type="evidence" value="ECO:0007669"/>
    <property type="project" value="InterPro"/>
</dbReference>
<dbReference type="SUPFAM" id="SSF46785">
    <property type="entry name" value="Winged helix' DNA-binding domain"/>
    <property type="match status" value="1"/>
</dbReference>
<dbReference type="InterPro" id="IPR036390">
    <property type="entry name" value="WH_DNA-bd_sf"/>
</dbReference>
<dbReference type="InterPro" id="IPR036388">
    <property type="entry name" value="WH-like_DNA-bd_sf"/>
</dbReference>
<dbReference type="Proteomes" id="UP000528286">
    <property type="component" value="Unassembled WGS sequence"/>
</dbReference>
<dbReference type="Pfam" id="PF01051">
    <property type="entry name" value="Rep3_N"/>
    <property type="match status" value="1"/>
</dbReference>
<evidence type="ECO:0000313" key="3">
    <source>
        <dbReference type="EMBL" id="MBB4064019.1"/>
    </source>
</evidence>
<organism evidence="3 4">
    <name type="scientific">Gellertiella hungarica</name>
    <dbReference type="NCBI Taxonomy" id="1572859"/>
    <lineage>
        <taxon>Bacteria</taxon>
        <taxon>Pseudomonadati</taxon>
        <taxon>Pseudomonadota</taxon>
        <taxon>Alphaproteobacteria</taxon>
        <taxon>Hyphomicrobiales</taxon>
        <taxon>Rhizobiaceae</taxon>
        <taxon>Gellertiella</taxon>
    </lineage>
</organism>
<proteinExistence type="inferred from homology"/>